<protein>
    <submittedName>
        <fullName evidence="8">ITGA2B isoform 2</fullName>
    </submittedName>
</protein>
<keyword evidence="3" id="KW-0106">Calcium</keyword>
<sequence length="103" mass="11409">NSFPASLVVAAEEGEREQNSLDSWGPKVEHTYELHNNGPGTVNGLHLSIHLPGQSQPSDLLYILDIQPQGGLQCFPQPHVNPLKVGFFKRNRPPLEEDDEEGE</sequence>
<organism evidence="8">
    <name type="scientific">Pongo abelii</name>
    <name type="common">Sumatran orangutan</name>
    <name type="synonym">Pongo pygmaeus abelii</name>
    <dbReference type="NCBI Taxonomy" id="9601"/>
    <lineage>
        <taxon>Eukaryota</taxon>
        <taxon>Metazoa</taxon>
        <taxon>Chordata</taxon>
        <taxon>Craniata</taxon>
        <taxon>Vertebrata</taxon>
        <taxon>Euteleostomi</taxon>
        <taxon>Mammalia</taxon>
        <taxon>Eutheria</taxon>
        <taxon>Euarchontoglires</taxon>
        <taxon>Primates</taxon>
        <taxon>Haplorrhini</taxon>
        <taxon>Catarrhini</taxon>
        <taxon>Hominidae</taxon>
        <taxon>Pongo</taxon>
    </lineage>
</organism>
<keyword evidence="2" id="KW-0479">Metal-binding</keyword>
<dbReference type="GO" id="GO:0005886">
    <property type="term" value="C:plasma membrane"/>
    <property type="evidence" value="ECO:0007669"/>
    <property type="project" value="UniProtKB-ARBA"/>
</dbReference>
<keyword evidence="5" id="KW-0472">Membrane</keyword>
<evidence type="ECO:0000256" key="6">
    <source>
        <dbReference type="ARBA" id="ARBA00023180"/>
    </source>
</evidence>
<dbReference type="Pfam" id="PF20806">
    <property type="entry name" value="Integrin_A_Ig_3"/>
    <property type="match status" value="1"/>
</dbReference>
<dbReference type="EMBL" id="NDHI03003438">
    <property type="protein sequence ID" value="PNJ50340.1"/>
    <property type="molecule type" value="Genomic_DNA"/>
</dbReference>
<comment type="caution">
    <text evidence="8">The sequence shown here is derived from an EMBL/GenBank/DDBJ whole genome shotgun (WGS) entry which is preliminary data.</text>
</comment>
<keyword evidence="4" id="KW-0401">Integrin</keyword>
<dbReference type="GO" id="GO:0046872">
    <property type="term" value="F:metal ion binding"/>
    <property type="evidence" value="ECO:0007669"/>
    <property type="project" value="UniProtKB-KW"/>
</dbReference>
<accession>A0A2J8UYJ8</accession>
<evidence type="ECO:0000256" key="2">
    <source>
        <dbReference type="ARBA" id="ARBA00022723"/>
    </source>
</evidence>
<evidence type="ECO:0000256" key="1">
    <source>
        <dbReference type="ARBA" id="ARBA00004479"/>
    </source>
</evidence>
<feature type="domain" description="Integrin alpha third immunoglobulin-like" evidence="7">
    <location>
        <begin position="2"/>
        <end position="90"/>
    </location>
</feature>
<gene>
    <name evidence="8" type="ORF">CR201_G0023707</name>
</gene>
<dbReference type="InterPro" id="IPR048286">
    <property type="entry name" value="Integrin_alpha_Ig-like_3"/>
</dbReference>
<evidence type="ECO:0000313" key="8">
    <source>
        <dbReference type="EMBL" id="PNJ50340.1"/>
    </source>
</evidence>
<feature type="non-terminal residue" evidence="8">
    <location>
        <position position="1"/>
    </location>
</feature>
<evidence type="ECO:0000259" key="7">
    <source>
        <dbReference type="Pfam" id="PF20806"/>
    </source>
</evidence>
<dbReference type="SUPFAM" id="SSF69179">
    <property type="entry name" value="Integrin domains"/>
    <property type="match status" value="1"/>
</dbReference>
<evidence type="ECO:0000256" key="5">
    <source>
        <dbReference type="ARBA" id="ARBA00023136"/>
    </source>
</evidence>
<proteinExistence type="predicted"/>
<dbReference type="AlphaFoldDB" id="A0A2J8UYJ8"/>
<reference evidence="8" key="1">
    <citation type="submission" date="2017-12" db="EMBL/GenBank/DDBJ databases">
        <title>High-resolution comparative analysis of great ape genomes.</title>
        <authorList>
            <person name="Pollen A."/>
            <person name="Hastie A."/>
            <person name="Hormozdiari F."/>
            <person name="Dougherty M."/>
            <person name="Liu R."/>
            <person name="Chaisson M."/>
            <person name="Hoppe E."/>
            <person name="Hill C."/>
            <person name="Pang A."/>
            <person name="Hillier L."/>
            <person name="Baker C."/>
            <person name="Armstrong J."/>
            <person name="Shendure J."/>
            <person name="Paten B."/>
            <person name="Wilson R."/>
            <person name="Chao H."/>
            <person name="Schneider V."/>
            <person name="Ventura M."/>
            <person name="Kronenberg Z."/>
            <person name="Murali S."/>
            <person name="Gordon D."/>
            <person name="Cantsilieris S."/>
            <person name="Munson K."/>
            <person name="Nelson B."/>
            <person name="Raja A."/>
            <person name="Underwood J."/>
            <person name="Diekhans M."/>
            <person name="Fiddes I."/>
            <person name="Haussler D."/>
            <person name="Eichler E."/>
        </authorList>
    </citation>
    <scope>NUCLEOTIDE SEQUENCE [LARGE SCALE GENOMIC DNA]</scope>
    <source>
        <strain evidence="8">Susie</strain>
    </source>
</reference>
<evidence type="ECO:0000256" key="3">
    <source>
        <dbReference type="ARBA" id="ARBA00022837"/>
    </source>
</evidence>
<comment type="subcellular location">
    <subcellularLocation>
        <location evidence="1">Membrane</location>
        <topology evidence="1">Single-pass type I membrane protein</topology>
    </subcellularLocation>
</comment>
<keyword evidence="6" id="KW-0325">Glycoprotein</keyword>
<dbReference type="GO" id="GO:0007229">
    <property type="term" value="P:integrin-mediated signaling pathway"/>
    <property type="evidence" value="ECO:0007669"/>
    <property type="project" value="UniProtKB-KW"/>
</dbReference>
<dbReference type="Gene3D" id="2.60.40.1530">
    <property type="entry name" value="ntegrin, alpha v. Chain A, domain 4"/>
    <property type="match status" value="1"/>
</dbReference>
<dbReference type="InterPro" id="IPR032695">
    <property type="entry name" value="Integrin_dom_sf"/>
</dbReference>
<name>A0A2J8UYJ8_PONAB</name>
<evidence type="ECO:0000256" key="4">
    <source>
        <dbReference type="ARBA" id="ARBA00023037"/>
    </source>
</evidence>